<protein>
    <submittedName>
        <fullName evidence="2">Uncharacterized protein</fullName>
    </submittedName>
</protein>
<name>A0ABD0KYM7_9CAEN</name>
<keyword evidence="1" id="KW-0732">Signal</keyword>
<keyword evidence="3" id="KW-1185">Reference proteome</keyword>
<sequence length="137" mass="15462">MASGWRNKCLCLCFIVFLHSLRVADCLSCYSCHYENVQQACLETEVTCEWGEVCFNTVYRQSQYNGVTVITSKGCKLRGECEALQRLNEDSYCEATPSECVYCCDEDRCNGAQSLSPVYSALVLTMMVLKGFVNHML</sequence>
<dbReference type="EMBL" id="JACVVK020000103">
    <property type="protein sequence ID" value="KAK7492398.1"/>
    <property type="molecule type" value="Genomic_DNA"/>
</dbReference>
<dbReference type="Proteomes" id="UP001519460">
    <property type="component" value="Unassembled WGS sequence"/>
</dbReference>
<evidence type="ECO:0000256" key="1">
    <source>
        <dbReference type="SAM" id="SignalP"/>
    </source>
</evidence>
<reference evidence="2 3" key="1">
    <citation type="journal article" date="2023" name="Sci. Data">
        <title>Genome assembly of the Korean intertidal mud-creeper Batillaria attramentaria.</title>
        <authorList>
            <person name="Patra A.K."/>
            <person name="Ho P.T."/>
            <person name="Jun S."/>
            <person name="Lee S.J."/>
            <person name="Kim Y."/>
            <person name="Won Y.J."/>
        </authorList>
    </citation>
    <scope>NUCLEOTIDE SEQUENCE [LARGE SCALE GENOMIC DNA]</scope>
    <source>
        <strain evidence="2">Wonlab-2016</strain>
    </source>
</reference>
<gene>
    <name evidence="2" type="ORF">BaRGS_00016271</name>
</gene>
<feature type="signal peptide" evidence="1">
    <location>
        <begin position="1"/>
        <end position="26"/>
    </location>
</feature>
<comment type="caution">
    <text evidence="2">The sequence shown here is derived from an EMBL/GenBank/DDBJ whole genome shotgun (WGS) entry which is preliminary data.</text>
</comment>
<evidence type="ECO:0000313" key="2">
    <source>
        <dbReference type="EMBL" id="KAK7492398.1"/>
    </source>
</evidence>
<dbReference type="SUPFAM" id="SSF57302">
    <property type="entry name" value="Snake toxin-like"/>
    <property type="match status" value="1"/>
</dbReference>
<accession>A0ABD0KYM7</accession>
<organism evidence="2 3">
    <name type="scientific">Batillaria attramentaria</name>
    <dbReference type="NCBI Taxonomy" id="370345"/>
    <lineage>
        <taxon>Eukaryota</taxon>
        <taxon>Metazoa</taxon>
        <taxon>Spiralia</taxon>
        <taxon>Lophotrochozoa</taxon>
        <taxon>Mollusca</taxon>
        <taxon>Gastropoda</taxon>
        <taxon>Caenogastropoda</taxon>
        <taxon>Sorbeoconcha</taxon>
        <taxon>Cerithioidea</taxon>
        <taxon>Batillariidae</taxon>
        <taxon>Batillaria</taxon>
    </lineage>
</organism>
<feature type="chain" id="PRO_5044851040" evidence="1">
    <location>
        <begin position="27"/>
        <end position="137"/>
    </location>
</feature>
<dbReference type="AlphaFoldDB" id="A0ABD0KYM7"/>
<evidence type="ECO:0000313" key="3">
    <source>
        <dbReference type="Proteomes" id="UP001519460"/>
    </source>
</evidence>
<dbReference type="InterPro" id="IPR045860">
    <property type="entry name" value="Snake_toxin-like_sf"/>
</dbReference>
<proteinExistence type="predicted"/>